<reference evidence="1 2" key="1">
    <citation type="journal article" date="2014" name="Genome Biol. Evol.">
        <title>The genome of the myxosporean Thelohanellus kitauei shows adaptations to nutrient acquisition within its fish host.</title>
        <authorList>
            <person name="Yang Y."/>
            <person name="Xiong J."/>
            <person name="Zhou Z."/>
            <person name="Huo F."/>
            <person name="Miao W."/>
            <person name="Ran C."/>
            <person name="Liu Y."/>
            <person name="Zhang J."/>
            <person name="Feng J."/>
            <person name="Wang M."/>
            <person name="Wang M."/>
            <person name="Wang L."/>
            <person name="Yao B."/>
        </authorList>
    </citation>
    <scope>NUCLEOTIDE SEQUENCE [LARGE SCALE GENOMIC DNA]</scope>
    <source>
        <strain evidence="1">Wuqing</strain>
    </source>
</reference>
<comment type="caution">
    <text evidence="1">The sequence shown here is derived from an EMBL/GenBank/DDBJ whole genome shotgun (WGS) entry which is preliminary data.</text>
</comment>
<dbReference type="AlphaFoldDB" id="A0A0C2NFQ9"/>
<organism evidence="1 2">
    <name type="scientific">Thelohanellus kitauei</name>
    <name type="common">Myxosporean</name>
    <dbReference type="NCBI Taxonomy" id="669202"/>
    <lineage>
        <taxon>Eukaryota</taxon>
        <taxon>Metazoa</taxon>
        <taxon>Cnidaria</taxon>
        <taxon>Myxozoa</taxon>
        <taxon>Myxosporea</taxon>
        <taxon>Bivalvulida</taxon>
        <taxon>Platysporina</taxon>
        <taxon>Myxobolidae</taxon>
        <taxon>Thelohanellus</taxon>
    </lineage>
</organism>
<evidence type="ECO:0000313" key="1">
    <source>
        <dbReference type="EMBL" id="KII75190.1"/>
    </source>
</evidence>
<name>A0A0C2NFQ9_THEKT</name>
<proteinExistence type="predicted"/>
<keyword evidence="2" id="KW-1185">Reference proteome</keyword>
<dbReference type="Proteomes" id="UP000031668">
    <property type="component" value="Unassembled WGS sequence"/>
</dbReference>
<protein>
    <submittedName>
        <fullName evidence="1">Uncharacterized protein</fullName>
    </submittedName>
</protein>
<sequence length="146" mass="16905">MCMLDIEVFDNTISEDSNSSLHKIQLSGFKLNFLGFDESKYHNPALLYDKKWKDITIRFKLRDVFRGTAEYSFVRIINNIPFNLMPKNDFIISKMKFIPFKTPDIRAGLQMRMPDGRALGSPLLDLHSFISHGCRLQLTSPEDILC</sequence>
<evidence type="ECO:0000313" key="2">
    <source>
        <dbReference type="Proteomes" id="UP000031668"/>
    </source>
</evidence>
<dbReference type="EMBL" id="JWZT01000012">
    <property type="protein sequence ID" value="KII75190.1"/>
    <property type="molecule type" value="Genomic_DNA"/>
</dbReference>
<gene>
    <name evidence="1" type="ORF">RF11_06503</name>
</gene>
<accession>A0A0C2NFQ9</accession>